<keyword evidence="2" id="KW-1185">Reference proteome</keyword>
<accession>A0ABW0NXT9</accession>
<gene>
    <name evidence="1" type="ORF">ACFPN9_06375</name>
</gene>
<comment type="caution">
    <text evidence="1">The sequence shown here is derived from an EMBL/GenBank/DDBJ whole genome shotgun (WGS) entry which is preliminary data.</text>
</comment>
<organism evidence="1 2">
    <name type="scientific">Bosea massiliensis</name>
    <dbReference type="NCBI Taxonomy" id="151419"/>
    <lineage>
        <taxon>Bacteria</taxon>
        <taxon>Pseudomonadati</taxon>
        <taxon>Pseudomonadota</taxon>
        <taxon>Alphaproteobacteria</taxon>
        <taxon>Hyphomicrobiales</taxon>
        <taxon>Boseaceae</taxon>
        <taxon>Bosea</taxon>
    </lineage>
</organism>
<dbReference type="EMBL" id="JBHSLU010000009">
    <property type="protein sequence ID" value="MFC5504882.1"/>
    <property type="molecule type" value="Genomic_DNA"/>
</dbReference>
<protein>
    <submittedName>
        <fullName evidence="1">Uncharacterized protein</fullName>
    </submittedName>
</protein>
<dbReference type="Proteomes" id="UP001596060">
    <property type="component" value="Unassembled WGS sequence"/>
</dbReference>
<sequence length="74" mass="8284">MMQAFPNELLDDLLSLHEVRADIDVTIETVRALGLPLRQDTIRHQAALHQIEPDRAELIVALVMRRLSSEGSGP</sequence>
<proteinExistence type="predicted"/>
<evidence type="ECO:0000313" key="2">
    <source>
        <dbReference type="Proteomes" id="UP001596060"/>
    </source>
</evidence>
<name>A0ABW0NXT9_9HYPH</name>
<reference evidence="2" key="1">
    <citation type="journal article" date="2019" name="Int. J. Syst. Evol. Microbiol.">
        <title>The Global Catalogue of Microorganisms (GCM) 10K type strain sequencing project: providing services to taxonomists for standard genome sequencing and annotation.</title>
        <authorList>
            <consortium name="The Broad Institute Genomics Platform"/>
            <consortium name="The Broad Institute Genome Sequencing Center for Infectious Disease"/>
            <person name="Wu L."/>
            <person name="Ma J."/>
        </authorList>
    </citation>
    <scope>NUCLEOTIDE SEQUENCE [LARGE SCALE GENOMIC DNA]</scope>
    <source>
        <strain evidence="2">CCUG 43117</strain>
    </source>
</reference>
<dbReference type="RefSeq" id="WP_377815964.1">
    <property type="nucleotide sequence ID" value="NZ_JBHSLU010000009.1"/>
</dbReference>
<evidence type="ECO:0000313" key="1">
    <source>
        <dbReference type="EMBL" id="MFC5504882.1"/>
    </source>
</evidence>